<sequence>MVKQPIFHDVNRRSVAASFVEEDGKNVLVLELLDEEGNPIERLLTLNRFDAKQLSAACDRYLHQQISIDYSYVNSLLSTKDHEDLGYSAIDE</sequence>
<dbReference type="EMBL" id="JAVDYF010000001">
    <property type="protein sequence ID" value="MDR7355031.1"/>
    <property type="molecule type" value="Genomic_DNA"/>
</dbReference>
<reference evidence="1 2" key="1">
    <citation type="submission" date="2023-07" db="EMBL/GenBank/DDBJ databases">
        <title>Sequencing the genomes of 1000 actinobacteria strains.</title>
        <authorList>
            <person name="Klenk H.-P."/>
        </authorList>
    </citation>
    <scope>NUCLEOTIDE SEQUENCE [LARGE SCALE GENOMIC DNA]</scope>
    <source>
        <strain evidence="1 2">DSM 44508</strain>
    </source>
</reference>
<accession>A0ABU2B9U0</accession>
<gene>
    <name evidence="1" type="ORF">J2S37_001569</name>
</gene>
<proteinExistence type="predicted"/>
<name>A0ABU2B9U0_9CORY</name>
<keyword evidence="2" id="KW-1185">Reference proteome</keyword>
<comment type="caution">
    <text evidence="1">The sequence shown here is derived from an EMBL/GenBank/DDBJ whole genome shotgun (WGS) entry which is preliminary data.</text>
</comment>
<dbReference type="Proteomes" id="UP001183619">
    <property type="component" value="Unassembled WGS sequence"/>
</dbReference>
<organism evidence="1 2">
    <name type="scientific">Corynebacterium felinum</name>
    <dbReference type="NCBI Taxonomy" id="131318"/>
    <lineage>
        <taxon>Bacteria</taxon>
        <taxon>Bacillati</taxon>
        <taxon>Actinomycetota</taxon>
        <taxon>Actinomycetes</taxon>
        <taxon>Mycobacteriales</taxon>
        <taxon>Corynebacteriaceae</taxon>
        <taxon>Corynebacterium</taxon>
    </lineage>
</organism>
<protein>
    <submittedName>
        <fullName evidence="1">Uncharacterized protein</fullName>
    </submittedName>
</protein>
<evidence type="ECO:0000313" key="2">
    <source>
        <dbReference type="Proteomes" id="UP001183619"/>
    </source>
</evidence>
<evidence type="ECO:0000313" key="1">
    <source>
        <dbReference type="EMBL" id="MDR7355031.1"/>
    </source>
</evidence>